<sequence>MSEERDLQAKIAALSGRINLHKQATKNPSQNQMHGQGYGRGATNWVPQRGTPYGYSRGRGGAKPAPPVHRNRKLILNNSPPAPTATPGNMSEQEDGTMSSGTGNKAPAFVTKQGRHMQLINNSIYDKFSQERAKAMQESFEQRKLQRNERELARLGKHFQLTSAPYQPGHTATEAPSHVINVGDLRFRVADGGSKLIRLTGTSLYPDDEAVSHFTDDATVGAKTTPRQTKIGGVTFVRSKHGNLYRAGLGQEHHKIRTTLSKVYVNWYFLFLTALLDTISGLCRNNKCRLPHVDRAGQIRKRTAQSSATSSPEAESSDLSSDEDFDEIGSDDVDSDGFQEDMWMQDANNDGGHELTQQRDFVAFGS</sequence>
<feature type="compositionally biased region" description="Low complexity" evidence="1">
    <location>
        <begin position="304"/>
        <end position="319"/>
    </location>
</feature>
<protein>
    <submittedName>
        <fullName evidence="2">Uncharacterized protein</fullName>
    </submittedName>
</protein>
<organism evidence="2 3">
    <name type="scientific">Coniosporium apollinis</name>
    <dbReference type="NCBI Taxonomy" id="61459"/>
    <lineage>
        <taxon>Eukaryota</taxon>
        <taxon>Fungi</taxon>
        <taxon>Dikarya</taxon>
        <taxon>Ascomycota</taxon>
        <taxon>Pezizomycotina</taxon>
        <taxon>Dothideomycetes</taxon>
        <taxon>Dothideomycetes incertae sedis</taxon>
        <taxon>Coniosporium</taxon>
    </lineage>
</organism>
<feature type="compositionally biased region" description="Polar residues" evidence="1">
    <location>
        <begin position="86"/>
        <end position="102"/>
    </location>
</feature>
<evidence type="ECO:0000313" key="2">
    <source>
        <dbReference type="EMBL" id="KAJ9669355.1"/>
    </source>
</evidence>
<feature type="compositionally biased region" description="Acidic residues" evidence="1">
    <location>
        <begin position="320"/>
        <end position="339"/>
    </location>
</feature>
<comment type="caution">
    <text evidence="2">The sequence shown here is derived from an EMBL/GenBank/DDBJ whole genome shotgun (WGS) entry which is preliminary data.</text>
</comment>
<feature type="region of interest" description="Disordered" evidence="1">
    <location>
        <begin position="77"/>
        <end position="102"/>
    </location>
</feature>
<dbReference type="Proteomes" id="UP001172684">
    <property type="component" value="Unassembled WGS sequence"/>
</dbReference>
<evidence type="ECO:0000256" key="1">
    <source>
        <dbReference type="SAM" id="MobiDB-lite"/>
    </source>
</evidence>
<feature type="compositionally biased region" description="Polar residues" evidence="1">
    <location>
        <begin position="25"/>
        <end position="34"/>
    </location>
</feature>
<keyword evidence="3" id="KW-1185">Reference proteome</keyword>
<dbReference type="EMBL" id="JAPDRL010000003">
    <property type="protein sequence ID" value="KAJ9669355.1"/>
    <property type="molecule type" value="Genomic_DNA"/>
</dbReference>
<name>A0ABQ9P6U8_9PEZI</name>
<feature type="region of interest" description="Disordered" evidence="1">
    <location>
        <begin position="24"/>
        <end position="47"/>
    </location>
</feature>
<evidence type="ECO:0000313" key="3">
    <source>
        <dbReference type="Proteomes" id="UP001172684"/>
    </source>
</evidence>
<reference evidence="2" key="1">
    <citation type="submission" date="2022-10" db="EMBL/GenBank/DDBJ databases">
        <title>Culturing micro-colonial fungi from biological soil crusts in the Mojave desert and describing Neophaeococcomyces mojavensis, and introducing the new genera and species Taxawa tesnikishii.</title>
        <authorList>
            <person name="Kurbessoian T."/>
            <person name="Stajich J.E."/>
        </authorList>
    </citation>
    <scope>NUCLEOTIDE SEQUENCE</scope>
    <source>
        <strain evidence="2">TK_1</strain>
    </source>
</reference>
<proteinExistence type="predicted"/>
<accession>A0ABQ9P6U8</accession>
<feature type="region of interest" description="Disordered" evidence="1">
    <location>
        <begin position="299"/>
        <end position="366"/>
    </location>
</feature>
<gene>
    <name evidence="2" type="ORF">H2201_000707</name>
</gene>